<evidence type="ECO:0000313" key="1">
    <source>
        <dbReference type="EMBL" id="CAE0271835.1"/>
    </source>
</evidence>
<accession>A0A7S3LY91</accession>
<organism evidence="1">
    <name type="scientific">Spumella elongata</name>
    <dbReference type="NCBI Taxonomy" id="89044"/>
    <lineage>
        <taxon>Eukaryota</taxon>
        <taxon>Sar</taxon>
        <taxon>Stramenopiles</taxon>
        <taxon>Ochrophyta</taxon>
        <taxon>Chrysophyceae</taxon>
        <taxon>Chromulinales</taxon>
        <taxon>Chromulinaceae</taxon>
        <taxon>Spumella</taxon>
    </lineage>
</organism>
<reference evidence="1" key="1">
    <citation type="submission" date="2021-01" db="EMBL/GenBank/DDBJ databases">
        <authorList>
            <person name="Corre E."/>
            <person name="Pelletier E."/>
            <person name="Niang G."/>
            <person name="Scheremetjew M."/>
            <person name="Finn R."/>
            <person name="Kale V."/>
            <person name="Holt S."/>
            <person name="Cochrane G."/>
            <person name="Meng A."/>
            <person name="Brown T."/>
            <person name="Cohen L."/>
        </authorList>
    </citation>
    <scope>NUCLEOTIDE SEQUENCE</scope>
    <source>
        <strain evidence="1">CCAP 955/1</strain>
    </source>
</reference>
<sequence length="319" mass="34658">MFGCFLYFLQVLYLESIYQSAEIKFSAAILLINSLLSTLAALERGTSGAIEELNISQLLSQGLPLNPTNNAGPAVGVMKWADVTLYLQRLQSACFINIATCMCQHSVKLNMIIPSAAAAASAATTTVTSFVSISSVADLVGRTSEFTTPLHYVNHGLSLLDSLSGRFRKLFVLEKMHRFSEGLAECQHIQGLLKNKDYTSHTGSFVAHDLSGSGLGQEYLPGFVLPMPVASVLAQNDSAASTAIVIEPVDEVQKTEADLLLEAEFDAIADTSGNNLSFHSMLSCACTPSDEVVKTQVWQRQLQKKVEMFEFLIRKHGVK</sequence>
<dbReference type="EMBL" id="HBIC01001120">
    <property type="protein sequence ID" value="CAE0271835.1"/>
    <property type="molecule type" value="Transcribed_RNA"/>
</dbReference>
<dbReference type="AlphaFoldDB" id="A0A7S3LY91"/>
<name>A0A7S3LY91_9STRA</name>
<proteinExistence type="predicted"/>
<gene>
    <name evidence="1" type="ORF">SELO1098_LOCUS660</name>
</gene>
<protein>
    <submittedName>
        <fullName evidence="1">Uncharacterized protein</fullName>
    </submittedName>
</protein>